<evidence type="ECO:0000313" key="15">
    <source>
        <dbReference type="Proteomes" id="UP000092574"/>
    </source>
</evidence>
<evidence type="ECO:0000256" key="9">
    <source>
        <dbReference type="ARBA" id="ARBA00044991"/>
    </source>
</evidence>
<evidence type="ECO:0000256" key="5">
    <source>
        <dbReference type="ARBA" id="ARBA00023235"/>
    </source>
</evidence>
<feature type="binding site" evidence="12">
    <location>
        <position position="9"/>
    </location>
    <ligand>
        <name>Mg(2+)</name>
        <dbReference type="ChEBI" id="CHEBI:18420"/>
    </ligand>
</feature>
<dbReference type="GO" id="GO:0005975">
    <property type="term" value="P:carbohydrate metabolic process"/>
    <property type="evidence" value="ECO:0007669"/>
    <property type="project" value="InterPro"/>
</dbReference>
<keyword evidence="4 12" id="KW-0460">Magnesium</keyword>
<evidence type="ECO:0000256" key="10">
    <source>
        <dbReference type="PIRSR" id="PIRSR610972-1"/>
    </source>
</evidence>
<organism evidence="14 15">
    <name type="scientific">Blautia pseudococcoides</name>
    <dbReference type="NCBI Taxonomy" id="1796616"/>
    <lineage>
        <taxon>Bacteria</taxon>
        <taxon>Bacillati</taxon>
        <taxon>Bacillota</taxon>
        <taxon>Clostridia</taxon>
        <taxon>Lachnospirales</taxon>
        <taxon>Lachnospiraceae</taxon>
        <taxon>Blautia</taxon>
    </lineage>
</organism>
<dbReference type="SFLD" id="SFLDG01135">
    <property type="entry name" value="C1.5.6:_HAD__Beta-PGM__Phospha"/>
    <property type="match status" value="1"/>
</dbReference>
<dbReference type="OrthoDB" id="9807630at2"/>
<dbReference type="NCBIfam" id="TIGR01990">
    <property type="entry name" value="bPGM"/>
    <property type="match status" value="1"/>
</dbReference>
<dbReference type="EMBL" id="CP015405">
    <property type="protein sequence ID" value="ANU77755.1"/>
    <property type="molecule type" value="Genomic_DNA"/>
</dbReference>
<dbReference type="PRINTS" id="PR00413">
    <property type="entry name" value="HADHALOGNASE"/>
</dbReference>
<dbReference type="InterPro" id="IPR036412">
    <property type="entry name" value="HAD-like_sf"/>
</dbReference>
<evidence type="ECO:0000256" key="8">
    <source>
        <dbReference type="ARBA" id="ARBA00044968"/>
    </source>
</evidence>
<proteinExistence type="inferred from homology"/>
<evidence type="ECO:0000256" key="1">
    <source>
        <dbReference type="ARBA" id="ARBA00006171"/>
    </source>
</evidence>
<dbReference type="GO" id="GO:0000287">
    <property type="term" value="F:magnesium ion binding"/>
    <property type="evidence" value="ECO:0007669"/>
    <property type="project" value="InterPro"/>
</dbReference>
<evidence type="ECO:0000256" key="7">
    <source>
        <dbReference type="ARBA" id="ARBA00044926"/>
    </source>
</evidence>
<dbReference type="Gene3D" id="1.10.150.240">
    <property type="entry name" value="Putative phosphatase, domain 2"/>
    <property type="match status" value="1"/>
</dbReference>
<evidence type="ECO:0000313" key="14">
    <source>
        <dbReference type="EMBL" id="ANU77755.1"/>
    </source>
</evidence>
<dbReference type="InterPro" id="IPR010972">
    <property type="entry name" value="Beta-PGM"/>
</dbReference>
<dbReference type="InterPro" id="IPR006439">
    <property type="entry name" value="HAD-SF_hydro_IA"/>
</dbReference>
<dbReference type="SFLD" id="SFLDS00003">
    <property type="entry name" value="Haloacid_Dehalogenase"/>
    <property type="match status" value="1"/>
</dbReference>
<feature type="site" description="Important for catalytic activity and assists the phosphoryl transfer reaction to Asp8 by balancing charge and orienting the reacting groups" evidence="13">
    <location>
        <position position="145"/>
    </location>
</feature>
<evidence type="ECO:0000256" key="6">
    <source>
        <dbReference type="ARBA" id="ARBA00023277"/>
    </source>
</evidence>
<feature type="binding site" evidence="12">
    <location>
        <position position="169"/>
    </location>
    <ligand>
        <name>Mg(2+)</name>
        <dbReference type="ChEBI" id="CHEBI:18420"/>
    </ligand>
</feature>
<dbReference type="InterPro" id="IPR023214">
    <property type="entry name" value="HAD_sf"/>
</dbReference>
<feature type="active site" description="Nucleophile" evidence="10">
    <location>
        <position position="9"/>
    </location>
</feature>
<feature type="site" description="Important for catalytic activity and assists the phosphoryl transfer reaction to Asp8 by balancing charge and orienting the reacting groups" evidence="13">
    <location>
        <position position="114"/>
    </location>
</feature>
<dbReference type="GO" id="GO:0008801">
    <property type="term" value="F:beta-phosphoglucomutase activity"/>
    <property type="evidence" value="ECO:0007669"/>
    <property type="project" value="UniProtKB-EC"/>
</dbReference>
<evidence type="ECO:0000256" key="13">
    <source>
        <dbReference type="PIRSR" id="PIRSR610972-4"/>
    </source>
</evidence>
<feature type="binding site" evidence="11">
    <location>
        <position position="52"/>
    </location>
    <ligand>
        <name>substrate</name>
    </ligand>
</feature>
<name>A0A1C7IDU5_9FIRM</name>
<dbReference type="RefSeq" id="WP_065543860.1">
    <property type="nucleotide sequence ID" value="NZ_CP015405.2"/>
</dbReference>
<dbReference type="EC" id="5.4.2.6" evidence="8"/>
<keyword evidence="15" id="KW-1185">Reference proteome</keyword>
<feature type="binding site" evidence="12">
    <location>
        <position position="11"/>
    </location>
    <ligand>
        <name>Mg(2+)</name>
        <dbReference type="ChEBI" id="CHEBI:18420"/>
    </ligand>
</feature>
<feature type="binding site" evidence="12">
    <location>
        <position position="170"/>
    </location>
    <ligand>
        <name>Mg(2+)</name>
        <dbReference type="ChEBI" id="CHEBI:18420"/>
    </ligand>
</feature>
<dbReference type="SUPFAM" id="SSF56784">
    <property type="entry name" value="HAD-like"/>
    <property type="match status" value="1"/>
</dbReference>
<keyword evidence="6" id="KW-0119">Carbohydrate metabolism</keyword>
<sequence>MKYKGIIFDLDGVICHTDQYHYQAWKKLADKLGIYFDQEINNRLRGVSRMESFDIILEKYHGQMSPEEKVRYAAEKNDLYRELLKNMTTDDLDPQVKETLDTLRSRGLLLAIGSSSKNAGFILERLGLDGYFDAVSDGNNISRSKPDPEVFLKAAEYLNLQPQDCLVVEDAQSGLEAAIAGNMDCAAMGDAVKCNKADYDLDTFSDLLLAVGG</sequence>
<dbReference type="STRING" id="1796616.A4V09_19630"/>
<dbReference type="InterPro" id="IPR010976">
    <property type="entry name" value="B-phosphoglucomutase_hydrolase"/>
</dbReference>
<reference evidence="14" key="1">
    <citation type="submission" date="2017-04" db="EMBL/GenBank/DDBJ databases">
        <title>Complete Genome Sequences of Twelve Strains of a Stable Defined Moderately Diverse Mouse Microbiota 2 (sDMDMm2).</title>
        <authorList>
            <person name="Uchimura Y."/>
            <person name="Wyss M."/>
            <person name="Brugiroux S."/>
            <person name="Limenitakis J.P."/>
            <person name="Stecher B."/>
            <person name="McCoy K.D."/>
            <person name="Macpherson A.J."/>
        </authorList>
    </citation>
    <scope>NUCLEOTIDE SEQUENCE</scope>
    <source>
        <strain evidence="14">YL58</strain>
    </source>
</reference>
<evidence type="ECO:0000256" key="4">
    <source>
        <dbReference type="ARBA" id="ARBA00022842"/>
    </source>
</evidence>
<feature type="binding site" evidence="11">
    <location>
        <position position="25"/>
    </location>
    <ligand>
        <name>substrate</name>
    </ligand>
</feature>
<gene>
    <name evidence="14" type="ORF">A4V09_19630</name>
</gene>
<dbReference type="KEGG" id="byl:A4V09_19630"/>
<dbReference type="InterPro" id="IPR051600">
    <property type="entry name" value="Beta-PGM-like"/>
</dbReference>
<feature type="active site" description="Proton donor/acceptor" evidence="10">
    <location>
        <position position="11"/>
    </location>
</feature>
<keyword evidence="3 12" id="KW-0479">Metal-binding</keyword>
<dbReference type="SFLD" id="SFLDG01129">
    <property type="entry name" value="C1.5:_HAD__Beta-PGM__Phosphata"/>
    <property type="match status" value="1"/>
</dbReference>
<dbReference type="NCBIfam" id="TIGR01509">
    <property type="entry name" value="HAD-SF-IA-v3"/>
    <property type="match status" value="1"/>
</dbReference>
<dbReference type="AlphaFoldDB" id="A0A1C7IDU5"/>
<evidence type="ECO:0000256" key="2">
    <source>
        <dbReference type="ARBA" id="ARBA00022553"/>
    </source>
</evidence>
<accession>A0A1C7IDU5</accession>
<feature type="binding site" evidence="11">
    <location>
        <begin position="44"/>
        <end position="49"/>
    </location>
    <ligand>
        <name>substrate</name>
    </ligand>
</feature>
<dbReference type="CDD" id="cd02598">
    <property type="entry name" value="HAD_BPGM"/>
    <property type="match status" value="1"/>
</dbReference>
<feature type="binding site" evidence="11">
    <location>
        <begin position="114"/>
        <end position="118"/>
    </location>
    <ligand>
        <name>substrate</name>
    </ligand>
</feature>
<dbReference type="Pfam" id="PF00702">
    <property type="entry name" value="Hydrolase"/>
    <property type="match status" value="1"/>
</dbReference>
<evidence type="ECO:0000256" key="11">
    <source>
        <dbReference type="PIRSR" id="PIRSR610972-2"/>
    </source>
</evidence>
<dbReference type="InterPro" id="IPR023198">
    <property type="entry name" value="PGP-like_dom2"/>
</dbReference>
<dbReference type="PANTHER" id="PTHR46193">
    <property type="entry name" value="6-PHOSPHOGLUCONATE PHOSPHATASE"/>
    <property type="match status" value="1"/>
</dbReference>
<keyword evidence="2" id="KW-0597">Phosphoprotein</keyword>
<protein>
    <recommendedName>
        <fullName evidence="9">Beta-phosphoglucomutase</fullName>
        <ecNumber evidence="8">5.4.2.6</ecNumber>
    </recommendedName>
</protein>
<feature type="binding site" evidence="11">
    <location>
        <position position="145"/>
    </location>
    <ligand>
        <name>substrate</name>
    </ligand>
</feature>
<comment type="cofactor">
    <cofactor evidence="12">
        <name>Mg(2+)</name>
        <dbReference type="ChEBI" id="CHEBI:18420"/>
    </cofactor>
    <text evidence="12">Binds 2 magnesium ions per subunit.</text>
</comment>
<dbReference type="Proteomes" id="UP000092574">
    <property type="component" value="Chromosome"/>
</dbReference>
<dbReference type="NCBIfam" id="TIGR02009">
    <property type="entry name" value="PGMB-YQAB-SF"/>
    <property type="match status" value="1"/>
</dbReference>
<evidence type="ECO:0000256" key="3">
    <source>
        <dbReference type="ARBA" id="ARBA00022723"/>
    </source>
</evidence>
<comment type="catalytic activity">
    <reaction evidence="7">
        <text>beta-D-glucose 1-phosphate = beta-D-glucose 6-phosphate</text>
        <dbReference type="Rhea" id="RHEA:20113"/>
        <dbReference type="ChEBI" id="CHEBI:57684"/>
        <dbReference type="ChEBI" id="CHEBI:58247"/>
        <dbReference type="EC" id="5.4.2.6"/>
    </reaction>
</comment>
<dbReference type="Gene3D" id="3.40.50.1000">
    <property type="entry name" value="HAD superfamily/HAD-like"/>
    <property type="match status" value="1"/>
</dbReference>
<evidence type="ECO:0000256" key="12">
    <source>
        <dbReference type="PIRSR" id="PIRSR610972-3"/>
    </source>
</evidence>
<comment type="similarity">
    <text evidence="1">Belongs to the HAD-like hydrolase superfamily. CbbY/CbbZ/Gph/YieH family.</text>
</comment>
<feature type="binding site" evidence="11">
    <location>
        <position position="76"/>
    </location>
    <ligand>
        <name>substrate</name>
    </ligand>
</feature>
<feature type="binding site" evidence="11">
    <location>
        <begin position="9"/>
        <end position="11"/>
    </location>
    <ligand>
        <name>substrate</name>
    </ligand>
</feature>
<dbReference type="PANTHER" id="PTHR46193:SF18">
    <property type="entry name" value="HEXITOL PHOSPHATASE B"/>
    <property type="match status" value="1"/>
</dbReference>
<keyword evidence="5" id="KW-0413">Isomerase</keyword>